<proteinExistence type="predicted"/>
<feature type="domain" description="Serine aminopeptidase S33" evidence="2">
    <location>
        <begin position="19"/>
        <end position="145"/>
    </location>
</feature>
<dbReference type="Gene3D" id="3.40.50.1820">
    <property type="entry name" value="alpha/beta hydrolase"/>
    <property type="match status" value="1"/>
</dbReference>
<accession>A0ABQ5JNC6</accession>
<evidence type="ECO:0000259" key="2">
    <source>
        <dbReference type="Pfam" id="PF12146"/>
    </source>
</evidence>
<dbReference type="Pfam" id="PF12146">
    <property type="entry name" value="Hydrolase_4"/>
    <property type="match status" value="1"/>
</dbReference>
<feature type="domain" description="Dienelactone hydrolase" evidence="1">
    <location>
        <begin position="184"/>
        <end position="238"/>
    </location>
</feature>
<dbReference type="EMBL" id="BQXO01000003">
    <property type="protein sequence ID" value="GKT06048.1"/>
    <property type="molecule type" value="Genomic_DNA"/>
</dbReference>
<name>A0ABQ5JNC6_9LACO</name>
<dbReference type="RefSeq" id="WP_407883854.1">
    <property type="nucleotide sequence ID" value="NZ_BQXO01000003.1"/>
</dbReference>
<protein>
    <submittedName>
        <fullName evidence="3">Carboxylesterase</fullName>
    </submittedName>
</protein>
<dbReference type="Proteomes" id="UP001628078">
    <property type="component" value="Unassembled WGS sequence"/>
</dbReference>
<dbReference type="PANTHER" id="PTHR11614">
    <property type="entry name" value="PHOSPHOLIPASE-RELATED"/>
    <property type="match status" value="1"/>
</dbReference>
<keyword evidence="4" id="KW-1185">Reference proteome</keyword>
<dbReference type="Pfam" id="PF01738">
    <property type="entry name" value="DLH"/>
    <property type="match status" value="1"/>
</dbReference>
<dbReference type="PIRSF" id="PIRSF017388">
    <property type="entry name" value="Esterase_lipase"/>
    <property type="match status" value="1"/>
</dbReference>
<dbReference type="InterPro" id="IPR022742">
    <property type="entry name" value="Hydrolase_4"/>
</dbReference>
<reference evidence="3 4" key="1">
    <citation type="submission" date="2022-03" db="EMBL/GenBank/DDBJ databases">
        <title>Draft genome sequence of Furfurilactobacillus curtus JCM 31185.</title>
        <authorList>
            <person name="Suzuki S."/>
            <person name="Endo A."/>
            <person name="Kajikawa A."/>
        </authorList>
    </citation>
    <scope>NUCLEOTIDE SEQUENCE [LARGE SCALE GENOMIC DNA]</scope>
    <source>
        <strain evidence="3 4">JCM 31185</strain>
    </source>
</reference>
<dbReference type="InterPro" id="IPR012354">
    <property type="entry name" value="Esterase_lipase"/>
</dbReference>
<evidence type="ECO:0000313" key="3">
    <source>
        <dbReference type="EMBL" id="GKT06048.1"/>
    </source>
</evidence>
<comment type="caution">
    <text evidence="3">The sequence shown here is derived from an EMBL/GenBank/DDBJ whole genome shotgun (WGS) entry which is preliminary data.</text>
</comment>
<dbReference type="InterPro" id="IPR029058">
    <property type="entry name" value="AB_hydrolase_fold"/>
</dbReference>
<gene>
    <name evidence="3" type="ORF">JCM31185_13360</name>
</gene>
<sequence>MTVRFRRPEPLLIEAGPHAVLLLHAYSGSSNDMGLLGRGLARAGYTVYAPIFSGHGTLEPKDILTQGGVSQWLADAKAAVQRLQTMGYQQIAVFGLSMGGLFATRLLEMDDQLVGGGTFASPVIRVGETNVPQSFIQLSRKIYDREPLDEAKKQANLDWLAQHNPQQLAEIEAFVRDEIDPRLDQIKQPFFIGQGDADEMIDARSGAAFYDIMIKLGKQVSFHVYPGAGHVLTVNQAHHQLQDDVETFLANLFN</sequence>
<dbReference type="InterPro" id="IPR051044">
    <property type="entry name" value="MAG_DAG_Lipase"/>
</dbReference>
<dbReference type="SUPFAM" id="SSF53474">
    <property type="entry name" value="alpha/beta-Hydrolases"/>
    <property type="match status" value="1"/>
</dbReference>
<evidence type="ECO:0000259" key="1">
    <source>
        <dbReference type="Pfam" id="PF01738"/>
    </source>
</evidence>
<evidence type="ECO:0000313" key="4">
    <source>
        <dbReference type="Proteomes" id="UP001628078"/>
    </source>
</evidence>
<dbReference type="InterPro" id="IPR002925">
    <property type="entry name" value="Dienelactn_hydro"/>
</dbReference>
<organism evidence="3 4">
    <name type="scientific">Furfurilactobacillus curtus</name>
    <dbReference type="NCBI Taxonomy" id="1746200"/>
    <lineage>
        <taxon>Bacteria</taxon>
        <taxon>Bacillati</taxon>
        <taxon>Bacillota</taxon>
        <taxon>Bacilli</taxon>
        <taxon>Lactobacillales</taxon>
        <taxon>Lactobacillaceae</taxon>
        <taxon>Furfurilactobacillus</taxon>
    </lineage>
</organism>